<evidence type="ECO:0000313" key="3">
    <source>
        <dbReference type="Proteomes" id="UP001500507"/>
    </source>
</evidence>
<dbReference type="RefSeq" id="WP_343762815.1">
    <property type="nucleotide sequence ID" value="NZ_BAAAFG010000001.1"/>
</dbReference>
<proteinExistence type="predicted"/>
<comment type="caution">
    <text evidence="2">The sequence shown here is derived from an EMBL/GenBank/DDBJ whole genome shotgun (WGS) entry which is preliminary data.</text>
</comment>
<gene>
    <name evidence="2" type="ORF">GCM10009117_02690</name>
</gene>
<name>A0ABN1MDE2_9FLAO</name>
<dbReference type="Proteomes" id="UP001500507">
    <property type="component" value="Unassembled WGS sequence"/>
</dbReference>
<reference evidence="2 3" key="1">
    <citation type="journal article" date="2019" name="Int. J. Syst. Evol. Microbiol.">
        <title>The Global Catalogue of Microorganisms (GCM) 10K type strain sequencing project: providing services to taxonomists for standard genome sequencing and annotation.</title>
        <authorList>
            <consortium name="The Broad Institute Genomics Platform"/>
            <consortium name="The Broad Institute Genome Sequencing Center for Infectious Disease"/>
            <person name="Wu L."/>
            <person name="Ma J."/>
        </authorList>
    </citation>
    <scope>NUCLEOTIDE SEQUENCE [LARGE SCALE GENOMIC DNA]</scope>
    <source>
        <strain evidence="2 3">JCM 16082</strain>
    </source>
</reference>
<feature type="compositionally biased region" description="Polar residues" evidence="1">
    <location>
        <begin position="86"/>
        <end position="95"/>
    </location>
</feature>
<organism evidence="2 3">
    <name type="scientific">Gangjinia marincola</name>
    <dbReference type="NCBI Taxonomy" id="578463"/>
    <lineage>
        <taxon>Bacteria</taxon>
        <taxon>Pseudomonadati</taxon>
        <taxon>Bacteroidota</taxon>
        <taxon>Flavobacteriia</taxon>
        <taxon>Flavobacteriales</taxon>
        <taxon>Flavobacteriaceae</taxon>
        <taxon>Gangjinia</taxon>
    </lineage>
</organism>
<keyword evidence="3" id="KW-1185">Reference proteome</keyword>
<accession>A0ABN1MDE2</accession>
<evidence type="ECO:0000313" key="2">
    <source>
        <dbReference type="EMBL" id="GAA0871124.1"/>
    </source>
</evidence>
<sequence>MSTKKNNDLPYNPEFTAQDKKILGEKQNHIRRDNGDDRQLLERENKVDFEGETLDVPSKQQPIAKNPINDEENRLHSQGSEHNENLEQGSGTITS</sequence>
<dbReference type="EMBL" id="BAAAFG010000001">
    <property type="protein sequence ID" value="GAA0871124.1"/>
    <property type="molecule type" value="Genomic_DNA"/>
</dbReference>
<protein>
    <submittedName>
        <fullName evidence="2">Uncharacterized protein</fullName>
    </submittedName>
</protein>
<feature type="region of interest" description="Disordered" evidence="1">
    <location>
        <begin position="1"/>
        <end position="95"/>
    </location>
</feature>
<feature type="compositionally biased region" description="Basic and acidic residues" evidence="1">
    <location>
        <begin position="71"/>
        <end position="85"/>
    </location>
</feature>
<evidence type="ECO:0000256" key="1">
    <source>
        <dbReference type="SAM" id="MobiDB-lite"/>
    </source>
</evidence>
<feature type="compositionally biased region" description="Basic and acidic residues" evidence="1">
    <location>
        <begin position="17"/>
        <end position="49"/>
    </location>
</feature>